<dbReference type="WBParaSite" id="ACOC_0000163001-mRNA-1">
    <property type="protein sequence ID" value="ACOC_0000163001-mRNA-1"/>
    <property type="gene ID" value="ACOC_0000163001"/>
</dbReference>
<reference evidence="1 2" key="2">
    <citation type="submission" date="2018-11" db="EMBL/GenBank/DDBJ databases">
        <authorList>
            <consortium name="Pathogen Informatics"/>
        </authorList>
    </citation>
    <scope>NUCLEOTIDE SEQUENCE [LARGE SCALE GENOMIC DNA]</scope>
    <source>
        <strain evidence="1 2">Costa Rica</strain>
    </source>
</reference>
<evidence type="ECO:0000313" key="3">
    <source>
        <dbReference type="WBParaSite" id="ACOC_0000163001-mRNA-1"/>
    </source>
</evidence>
<accession>A0A0R3PCQ4</accession>
<proteinExistence type="predicted"/>
<name>A0A0R3PCQ4_ANGCS</name>
<keyword evidence="2" id="KW-1185">Reference proteome</keyword>
<organism evidence="3">
    <name type="scientific">Angiostrongylus costaricensis</name>
    <name type="common">Nematode worm</name>
    <dbReference type="NCBI Taxonomy" id="334426"/>
    <lineage>
        <taxon>Eukaryota</taxon>
        <taxon>Metazoa</taxon>
        <taxon>Ecdysozoa</taxon>
        <taxon>Nematoda</taxon>
        <taxon>Chromadorea</taxon>
        <taxon>Rhabditida</taxon>
        <taxon>Rhabditina</taxon>
        <taxon>Rhabditomorpha</taxon>
        <taxon>Strongyloidea</taxon>
        <taxon>Metastrongylidae</taxon>
        <taxon>Angiostrongylus</taxon>
    </lineage>
</organism>
<reference evidence="3" key="1">
    <citation type="submission" date="2017-02" db="UniProtKB">
        <authorList>
            <consortium name="WormBaseParasite"/>
        </authorList>
    </citation>
    <scope>IDENTIFICATION</scope>
</reference>
<evidence type="ECO:0000313" key="2">
    <source>
        <dbReference type="Proteomes" id="UP000267027"/>
    </source>
</evidence>
<dbReference type="AlphaFoldDB" id="A0A0R3PCQ4"/>
<gene>
    <name evidence="1" type="ORF">ACOC_LOCUS1631</name>
</gene>
<protein>
    <submittedName>
        <fullName evidence="1 3">Uncharacterized protein</fullName>
    </submittedName>
</protein>
<evidence type="ECO:0000313" key="1">
    <source>
        <dbReference type="EMBL" id="VDM53216.1"/>
    </source>
</evidence>
<dbReference type="Proteomes" id="UP000267027">
    <property type="component" value="Unassembled WGS sequence"/>
</dbReference>
<sequence>MSLPMKLHTEVKSFYGFLRCRSNTYWSVTRYYD</sequence>
<dbReference type="EMBL" id="UYYA01000257">
    <property type="protein sequence ID" value="VDM53216.1"/>
    <property type="molecule type" value="Genomic_DNA"/>
</dbReference>